<feature type="compositionally biased region" description="Basic and acidic residues" evidence="1">
    <location>
        <begin position="1018"/>
        <end position="1033"/>
    </location>
</feature>
<dbReference type="Pfam" id="PF04465">
    <property type="entry name" value="DUF499"/>
    <property type="match status" value="1"/>
</dbReference>
<proteinExistence type="predicted"/>
<comment type="caution">
    <text evidence="3">The sequence shown here is derived from an EMBL/GenBank/DDBJ whole genome shotgun (WGS) entry which is preliminary data.</text>
</comment>
<evidence type="ECO:0000256" key="1">
    <source>
        <dbReference type="SAM" id="MobiDB-lite"/>
    </source>
</evidence>
<dbReference type="EMBL" id="JGZR01000004">
    <property type="protein sequence ID" value="KFJ04331.1"/>
    <property type="molecule type" value="Genomic_DNA"/>
</dbReference>
<keyword evidence="4" id="KW-1185">Reference proteome</keyword>
<name>A0A087E980_9BIFI</name>
<feature type="domain" description="Swt1-like HEPN" evidence="2">
    <location>
        <begin position="11"/>
        <end position="122"/>
    </location>
</feature>
<accession>A0A087E980</accession>
<dbReference type="Proteomes" id="UP000029055">
    <property type="component" value="Unassembled WGS sequence"/>
</dbReference>
<feature type="region of interest" description="Disordered" evidence="1">
    <location>
        <begin position="1018"/>
        <end position="1060"/>
    </location>
</feature>
<evidence type="ECO:0000259" key="2">
    <source>
        <dbReference type="Pfam" id="PF18731"/>
    </source>
</evidence>
<dbReference type="InterPro" id="IPR007555">
    <property type="entry name" value="DUF499"/>
</dbReference>
<sequence length="1163" mass="128592">MAVNNRDRVGKAFEYLSEGLGDPVDEVMTRVFNTADWPAAWAKQDSERHGTPLRVYEKHDVQIQLRAITEYGREFNDTLTRSQQSYASELRETRNNWAHMQAFNSEQALRALSTIELLLEAVAAPDSAGDVRKLRDQLQRTMYEDHTRQQTRRKTISVDATQGMKPWRQVITPHDDVASGNFTASEFAADLYQVAVAKTAQEPGNPYGDPIEFFNRTYLTEGLRDLLSRAMRRLAGDGQASPVVNLQTNFGGGKTHSLLALYHLFGDTPVKALSSDVQDLVAHNKLAAAWQPGSVRRAAIVGTYLKAGSPHVEPDGTQVNTIWGELAWQLGGSEGYAMVAQDDQRGTNPGSALDALLRRYSPALILIDEWVAYARDLVGRDDLPGGTFDTQFTFAQTLTEAVSAVPNCMLVVSIPASESGDTANDIEVGGSNGRAALERLRNAIGRKADQWRPSTRDESFEIVRKRLFEEPDGEAQERIALTARQFVNMYRNDPKSYPSEVSGPGQDYESRIRASYPLHPELLDRLYEDWAGLDKFQRTRGVLKLVSSIIHELWVSQDSSPLILPGNVPLGATSVNTDLTGYLQDSWKTVIDTDIDSDSATAANIDTDNSVLVSRRLAERVARTVFLGSAPRAAMQTKGISEQLIWLGTAIPGDVHGNFGSALNQLQQHSTYLFSEHGLYWYSTQPSIAKTAREYAERYRENEDTVFAEIMRRLQPESTASNRGDFRRVCVAPADSSDIPDSDEVALVIVHPRLVMGRNENPDSQSMTWIRVAIERRGSAQRENRNMVVFLSADRSAMESVTATASAYLGWKQIENSEQALNIAPQQAQQVHANVHEYDSRLDAAVKSAYCWCVYPEGGETSDFTLTQEKIPESGGDTLASRTSARLAREEIIIAQYAPSTIGFELLQKVRPAFKEGAISVKTLWSFITRFPYMPRLLDRSVLDAAIEGVPELNGLDNERFAVADRRDPDTGRFLGLVVPGHRETGDGAQVSSEHIHVTDATLIVDWDVALQQLEQDQRDIEASRHSQLEDGTRGLTASQETPEGGTDARQSLEGAECTQAGERQIAGGQTGVSQPLDRSQPLSAPAQTRFFANVELKANLLNHDLARINDGILGPLLRSGAQITINLEVHADKPEGFSDAEVRTVSENSNTLKIENSGFEEE</sequence>
<feature type="compositionally biased region" description="Polar residues" evidence="1">
    <location>
        <begin position="1146"/>
        <end position="1155"/>
    </location>
</feature>
<dbReference type="eggNOG" id="COG1483">
    <property type="taxonomic scope" value="Bacteria"/>
</dbReference>
<reference evidence="3 4" key="1">
    <citation type="submission" date="2014-03" db="EMBL/GenBank/DDBJ databases">
        <title>Genomics of Bifidobacteria.</title>
        <authorList>
            <person name="Ventura M."/>
            <person name="Milani C."/>
            <person name="Lugli G.A."/>
        </authorList>
    </citation>
    <scope>NUCLEOTIDE SEQUENCE [LARGE SCALE GENOMIC DNA]</scope>
    <source>
        <strain evidence="3 4">LMG 11597</strain>
    </source>
</reference>
<dbReference type="Pfam" id="PF18731">
    <property type="entry name" value="HEPN_Swt1"/>
    <property type="match status" value="1"/>
</dbReference>
<organism evidence="3 4">
    <name type="scientific">Bifidobacterium subtile</name>
    <dbReference type="NCBI Taxonomy" id="77635"/>
    <lineage>
        <taxon>Bacteria</taxon>
        <taxon>Bacillati</taxon>
        <taxon>Actinomycetota</taxon>
        <taxon>Actinomycetes</taxon>
        <taxon>Bifidobacteriales</taxon>
        <taxon>Bifidobacteriaceae</taxon>
        <taxon>Bifidobacterium</taxon>
    </lineage>
</organism>
<evidence type="ECO:0000313" key="4">
    <source>
        <dbReference type="Proteomes" id="UP000029055"/>
    </source>
</evidence>
<dbReference type="RefSeq" id="WP_024464663.1">
    <property type="nucleotide sequence ID" value="NZ_CP062939.1"/>
</dbReference>
<feature type="region of interest" description="Disordered" evidence="1">
    <location>
        <begin position="1144"/>
        <end position="1163"/>
    </location>
</feature>
<protein>
    <submittedName>
        <fullName evidence="3">ATPase AAA</fullName>
    </submittedName>
</protein>
<dbReference type="OrthoDB" id="9757917at2"/>
<evidence type="ECO:0000313" key="3">
    <source>
        <dbReference type="EMBL" id="KFJ04331.1"/>
    </source>
</evidence>
<dbReference type="AlphaFoldDB" id="A0A087E980"/>
<gene>
    <name evidence="3" type="ORF">BISU_1899</name>
</gene>
<dbReference type="InterPro" id="IPR041650">
    <property type="entry name" value="HEPN_Swt1"/>
</dbReference>